<dbReference type="Proteomes" id="UP000799441">
    <property type="component" value="Unassembled WGS sequence"/>
</dbReference>
<name>A0A9P4UQU2_9PEZI</name>
<evidence type="ECO:0000313" key="1">
    <source>
        <dbReference type="EMBL" id="KAF2721876.1"/>
    </source>
</evidence>
<dbReference type="EMBL" id="MU003787">
    <property type="protein sequence ID" value="KAF2721876.1"/>
    <property type="molecule type" value="Genomic_DNA"/>
</dbReference>
<keyword evidence="2" id="KW-1185">Reference proteome</keyword>
<comment type="caution">
    <text evidence="1">The sequence shown here is derived from an EMBL/GenBank/DDBJ whole genome shotgun (WGS) entry which is preliminary data.</text>
</comment>
<proteinExistence type="predicted"/>
<dbReference type="AlphaFoldDB" id="A0A9P4UQU2"/>
<reference evidence="1" key="1">
    <citation type="journal article" date="2020" name="Stud. Mycol.">
        <title>101 Dothideomycetes genomes: a test case for predicting lifestyles and emergence of pathogens.</title>
        <authorList>
            <person name="Haridas S."/>
            <person name="Albert R."/>
            <person name="Binder M."/>
            <person name="Bloem J."/>
            <person name="Labutti K."/>
            <person name="Salamov A."/>
            <person name="Andreopoulos B."/>
            <person name="Baker S."/>
            <person name="Barry K."/>
            <person name="Bills G."/>
            <person name="Bluhm B."/>
            <person name="Cannon C."/>
            <person name="Castanera R."/>
            <person name="Culley D."/>
            <person name="Daum C."/>
            <person name="Ezra D."/>
            <person name="Gonzalez J."/>
            <person name="Henrissat B."/>
            <person name="Kuo A."/>
            <person name="Liang C."/>
            <person name="Lipzen A."/>
            <person name="Lutzoni F."/>
            <person name="Magnuson J."/>
            <person name="Mondo S."/>
            <person name="Nolan M."/>
            <person name="Ohm R."/>
            <person name="Pangilinan J."/>
            <person name="Park H.-J."/>
            <person name="Ramirez L."/>
            <person name="Alfaro M."/>
            <person name="Sun H."/>
            <person name="Tritt A."/>
            <person name="Yoshinaga Y."/>
            <person name="Zwiers L.-H."/>
            <person name="Turgeon B."/>
            <person name="Goodwin S."/>
            <person name="Spatafora J."/>
            <person name="Crous P."/>
            <person name="Grigoriev I."/>
        </authorList>
    </citation>
    <scope>NUCLEOTIDE SEQUENCE</scope>
    <source>
        <strain evidence="1">CBS 116435</strain>
    </source>
</reference>
<evidence type="ECO:0000313" key="2">
    <source>
        <dbReference type="Proteomes" id="UP000799441"/>
    </source>
</evidence>
<organism evidence="1 2">
    <name type="scientific">Polychaeton citri CBS 116435</name>
    <dbReference type="NCBI Taxonomy" id="1314669"/>
    <lineage>
        <taxon>Eukaryota</taxon>
        <taxon>Fungi</taxon>
        <taxon>Dikarya</taxon>
        <taxon>Ascomycota</taxon>
        <taxon>Pezizomycotina</taxon>
        <taxon>Dothideomycetes</taxon>
        <taxon>Dothideomycetidae</taxon>
        <taxon>Capnodiales</taxon>
        <taxon>Capnodiaceae</taxon>
        <taxon>Polychaeton</taxon>
    </lineage>
</organism>
<sequence>MRHSLWRCKLPNADQDNINGRCSAKIACCLHVNSRTGRSFRFFSGADHPYTVWAQLLNSSIASGVWHGLLIS</sequence>
<accession>A0A9P4UQU2</accession>
<gene>
    <name evidence="1" type="ORF">K431DRAFT_65076</name>
</gene>
<protein>
    <submittedName>
        <fullName evidence="1">Uncharacterized protein</fullName>
    </submittedName>
</protein>